<dbReference type="GO" id="GO:0017168">
    <property type="term" value="F:5-oxoprolinase (ATP-hydrolyzing) activity"/>
    <property type="evidence" value="ECO:0007669"/>
    <property type="project" value="TreeGrafter"/>
</dbReference>
<name>A0A170PQW9_9ZZZZ</name>
<dbReference type="GO" id="GO:0005829">
    <property type="term" value="C:cytosol"/>
    <property type="evidence" value="ECO:0007669"/>
    <property type="project" value="TreeGrafter"/>
</dbReference>
<dbReference type="AlphaFoldDB" id="A0A170PQW9"/>
<dbReference type="InterPro" id="IPR045079">
    <property type="entry name" value="Oxoprolinase-like"/>
</dbReference>
<feature type="domain" description="Hydantoinase B/oxoprolinase" evidence="2">
    <location>
        <begin position="178"/>
        <end position="692"/>
    </location>
</feature>
<keyword evidence="3" id="KW-0378">Hydrolase</keyword>
<reference evidence="3" key="1">
    <citation type="submission" date="2015-10" db="EMBL/GenBank/DDBJ databases">
        <authorList>
            <person name="Gilbert D.G."/>
        </authorList>
    </citation>
    <scope>NUCLEOTIDE SEQUENCE</scope>
</reference>
<sequence length="766" mass="84217">MTNKSLSLDELVRANKDQFDRIFNDQMQQTNLRGSLEATRTEIDVTRGSQPSVVSASDSNIVNILNQQYSDDWSHDLIEHTTTGNEIRVVCRLQAGGMTQTRSGTAQVNGNIGIAVQRATDNALAQCYAEINEANITSAKKTEIRTPAGDTTPTGAPASTATMPLQSGRRARPGQPIDTVTLDLIENALSNARHEMDAVLFRSAMSPVIREQHDEFPMITDPKGRMIVGQFGSYVAEMLREKRFVLAPGDIILQSDPYQCGGAVSHINDWLVLMPIFHDDTLVGFSSMFGHMMDVGGSVAGSMPTTAQSIFGEGIRIPPIKLYDRGQLNQAALDLVLNNTRTPDMNYSDLMAIIAGSRAGEKRVIEICQRFGTQTYFQACEELLLRTNRAMRQLIVQNLPTEPKSFEDYVDDDGCGNGPFKLKLTVWREGEDAYFDWTGTSDQAPGPINFYLHEGMFKMFIGVYMIMVFDPQIQFNDGFYDLIHVKMPKGSLLQPEFPAALGCRTHALARQFDVLGGALGHNAPEMATAAGYGSSPHFLYSGVARDGTSFQLMEILYGGIPGRPLGDGIDGHSWWPLFENIPTEYLETYFPIVIESYTSIRDSGGAGKHRGGNGVEKIYQILEPGEVSIHDDRHQSHPWGILGGKPGACSAKWLIQGDNARKPLPSKVDHVEVYPGDKIIFQTAGAGGWGDPLERGNEAVRKDVVRRLVSIEVAREAYGVVLDPVTLQTETKETEALRQRIRSTRGVPTVFDFGKQVTGELGSVTS</sequence>
<organism evidence="3">
    <name type="scientific">hydrothermal vent metagenome</name>
    <dbReference type="NCBI Taxonomy" id="652676"/>
    <lineage>
        <taxon>unclassified sequences</taxon>
        <taxon>metagenomes</taxon>
        <taxon>ecological metagenomes</taxon>
    </lineage>
</organism>
<dbReference type="PANTHER" id="PTHR11365:SF23">
    <property type="entry name" value="HYPOTHETICAL 5-OXOPROLINASE (EUROFUNG)-RELATED"/>
    <property type="match status" value="1"/>
</dbReference>
<dbReference type="InterPro" id="IPR003692">
    <property type="entry name" value="Hydantoinase_B"/>
</dbReference>
<dbReference type="EC" id="3.5.2.14" evidence="3"/>
<evidence type="ECO:0000259" key="2">
    <source>
        <dbReference type="Pfam" id="PF02538"/>
    </source>
</evidence>
<dbReference type="EMBL" id="CZRL01000052">
    <property type="protein sequence ID" value="CUS51064.1"/>
    <property type="molecule type" value="Genomic_DNA"/>
</dbReference>
<dbReference type="GO" id="GO:0047423">
    <property type="term" value="F:N-methylhydantoinase (ATP-hydrolyzing) activity"/>
    <property type="evidence" value="ECO:0007669"/>
    <property type="project" value="UniProtKB-EC"/>
</dbReference>
<dbReference type="GO" id="GO:0006749">
    <property type="term" value="P:glutathione metabolic process"/>
    <property type="evidence" value="ECO:0007669"/>
    <property type="project" value="TreeGrafter"/>
</dbReference>
<accession>A0A170PQW9</accession>
<evidence type="ECO:0000313" key="3">
    <source>
        <dbReference type="EMBL" id="CUS51064.1"/>
    </source>
</evidence>
<feature type="region of interest" description="Disordered" evidence="1">
    <location>
        <begin position="145"/>
        <end position="174"/>
    </location>
</feature>
<feature type="compositionally biased region" description="Low complexity" evidence="1">
    <location>
        <begin position="146"/>
        <end position="164"/>
    </location>
</feature>
<proteinExistence type="predicted"/>
<evidence type="ECO:0000256" key="1">
    <source>
        <dbReference type="SAM" id="MobiDB-lite"/>
    </source>
</evidence>
<dbReference type="Pfam" id="PF02538">
    <property type="entry name" value="Hydantoinase_B"/>
    <property type="match status" value="1"/>
</dbReference>
<gene>
    <name evidence="3" type="ORF">MGWOODY_XGa210</name>
</gene>
<protein>
    <submittedName>
        <fullName evidence="3">N-methylhydantoinase B</fullName>
        <ecNumber evidence="3">3.5.2.14</ecNumber>
    </submittedName>
</protein>
<dbReference type="PANTHER" id="PTHR11365">
    <property type="entry name" value="5-OXOPROLINASE RELATED"/>
    <property type="match status" value="1"/>
</dbReference>